<evidence type="ECO:0000313" key="4">
    <source>
        <dbReference type="RefSeq" id="XP_030380123.1"/>
    </source>
</evidence>
<reference evidence="4" key="1">
    <citation type="submission" date="2025-08" db="UniProtKB">
        <authorList>
            <consortium name="RefSeq"/>
        </authorList>
    </citation>
    <scope>IDENTIFICATION</scope>
    <source>
        <strain evidence="4">11010-0011.00</strain>
        <tissue evidence="4">Whole body</tissue>
    </source>
</reference>
<organism evidence="3 4">
    <name type="scientific">Drosophila lebanonensis</name>
    <name type="common">Fruit fly</name>
    <name type="synonym">Scaptodrosophila lebanonensis</name>
    <dbReference type="NCBI Taxonomy" id="7225"/>
    <lineage>
        <taxon>Eukaryota</taxon>
        <taxon>Metazoa</taxon>
        <taxon>Ecdysozoa</taxon>
        <taxon>Arthropoda</taxon>
        <taxon>Hexapoda</taxon>
        <taxon>Insecta</taxon>
        <taxon>Pterygota</taxon>
        <taxon>Neoptera</taxon>
        <taxon>Endopterygota</taxon>
        <taxon>Diptera</taxon>
        <taxon>Brachycera</taxon>
        <taxon>Muscomorpha</taxon>
        <taxon>Ephydroidea</taxon>
        <taxon>Drosophilidae</taxon>
        <taxon>Scaptodrosophila</taxon>
    </lineage>
</organism>
<dbReference type="OrthoDB" id="6620644at2759"/>
<sequence length="136" mass="14882">MRPETMNSSTISRSAIFVVIIMFNFYILTTAAPIQELPPRKGHVPVYIRTGDEPLDQIHPGLAEAFKESNEGQLKAENLVIEAPKTEESSIVEASNEKPNGDVQGDLPATEELPANSTTESDIVSFEHFKSIGGKK</sequence>
<dbReference type="Proteomes" id="UP000504634">
    <property type="component" value="Unplaced"/>
</dbReference>
<name>A0A6J2TYA0_DROLE</name>
<dbReference type="AlphaFoldDB" id="A0A6J2TYA0"/>
<keyword evidence="2" id="KW-0812">Transmembrane</keyword>
<dbReference type="GeneID" id="115628248"/>
<keyword evidence="2" id="KW-0472">Membrane</keyword>
<protein>
    <submittedName>
        <fullName evidence="4">Uncharacterized protein LOC115628248</fullName>
    </submittedName>
</protein>
<evidence type="ECO:0000313" key="3">
    <source>
        <dbReference type="Proteomes" id="UP000504634"/>
    </source>
</evidence>
<accession>A0A6J2TYA0</accession>
<evidence type="ECO:0000256" key="1">
    <source>
        <dbReference type="SAM" id="MobiDB-lite"/>
    </source>
</evidence>
<dbReference type="RefSeq" id="XP_030380123.1">
    <property type="nucleotide sequence ID" value="XM_030524263.1"/>
</dbReference>
<feature type="region of interest" description="Disordered" evidence="1">
    <location>
        <begin position="87"/>
        <end position="120"/>
    </location>
</feature>
<keyword evidence="3" id="KW-1185">Reference proteome</keyword>
<feature type="transmembrane region" description="Helical" evidence="2">
    <location>
        <begin position="15"/>
        <end position="34"/>
    </location>
</feature>
<evidence type="ECO:0000256" key="2">
    <source>
        <dbReference type="SAM" id="Phobius"/>
    </source>
</evidence>
<keyword evidence="2" id="KW-1133">Transmembrane helix</keyword>
<proteinExistence type="predicted"/>
<gene>
    <name evidence="4" type="primary">LOC115628248</name>
</gene>